<dbReference type="EMBL" id="AZHB01000004">
    <property type="protein sequence ID" value="OAA70304.1"/>
    <property type="molecule type" value="Genomic_DNA"/>
</dbReference>
<protein>
    <submittedName>
        <fullName evidence="2">Uncharacterized protein</fullName>
    </submittedName>
</protein>
<feature type="region of interest" description="Disordered" evidence="1">
    <location>
        <begin position="1"/>
        <end position="30"/>
    </location>
</feature>
<accession>A0A162LGK6</accession>
<evidence type="ECO:0000313" key="3">
    <source>
        <dbReference type="Proteomes" id="UP000076744"/>
    </source>
</evidence>
<dbReference type="GeneID" id="30018570"/>
<dbReference type="Proteomes" id="UP000076744">
    <property type="component" value="Unassembled WGS sequence"/>
</dbReference>
<feature type="compositionally biased region" description="Polar residues" evidence="1">
    <location>
        <begin position="1"/>
        <end position="14"/>
    </location>
</feature>
<evidence type="ECO:0000256" key="1">
    <source>
        <dbReference type="SAM" id="MobiDB-lite"/>
    </source>
</evidence>
<sequence>MSETATASSDTRQVITDRADNADNEADKKAEPDYEEIICILNAEIRILDLAIQKIEKDDPRVDALTRQRDELINERRMVRLSEISRPGLAPKDEMFMF</sequence>
<organism evidence="2 3">
    <name type="scientific">Cordyceps fumosorosea (strain ARSEF 2679)</name>
    <name type="common">Isaria fumosorosea</name>
    <dbReference type="NCBI Taxonomy" id="1081104"/>
    <lineage>
        <taxon>Eukaryota</taxon>
        <taxon>Fungi</taxon>
        <taxon>Dikarya</taxon>
        <taxon>Ascomycota</taxon>
        <taxon>Pezizomycotina</taxon>
        <taxon>Sordariomycetes</taxon>
        <taxon>Hypocreomycetidae</taxon>
        <taxon>Hypocreales</taxon>
        <taxon>Cordycipitaceae</taxon>
        <taxon>Cordyceps</taxon>
    </lineage>
</organism>
<comment type="caution">
    <text evidence="2">The sequence shown here is derived from an EMBL/GenBank/DDBJ whole genome shotgun (WGS) entry which is preliminary data.</text>
</comment>
<gene>
    <name evidence="2" type="ORF">ISF_02278</name>
</gene>
<keyword evidence="3" id="KW-1185">Reference proteome</keyword>
<evidence type="ECO:0000313" key="2">
    <source>
        <dbReference type="EMBL" id="OAA70304.1"/>
    </source>
</evidence>
<proteinExistence type="predicted"/>
<name>A0A162LGK6_CORFA</name>
<dbReference type="RefSeq" id="XP_018706591.1">
    <property type="nucleotide sequence ID" value="XM_018845884.1"/>
</dbReference>
<feature type="compositionally biased region" description="Basic and acidic residues" evidence="1">
    <location>
        <begin position="15"/>
        <end position="30"/>
    </location>
</feature>
<dbReference type="AlphaFoldDB" id="A0A162LGK6"/>
<reference evidence="2 3" key="1">
    <citation type="journal article" date="2016" name="Genome Biol. Evol.">
        <title>Divergent and convergent evolution of fungal pathogenicity.</title>
        <authorList>
            <person name="Shang Y."/>
            <person name="Xiao G."/>
            <person name="Zheng P."/>
            <person name="Cen K."/>
            <person name="Zhan S."/>
            <person name="Wang C."/>
        </authorList>
    </citation>
    <scope>NUCLEOTIDE SEQUENCE [LARGE SCALE GENOMIC DNA]</scope>
    <source>
        <strain evidence="2 3">ARSEF 2679</strain>
    </source>
</reference>